<organism evidence="2 3">
    <name type="scientific">Brevundimonas vancanneytii</name>
    <dbReference type="NCBI Taxonomy" id="1325724"/>
    <lineage>
        <taxon>Bacteria</taxon>
        <taxon>Pseudomonadati</taxon>
        <taxon>Pseudomonadota</taxon>
        <taxon>Alphaproteobacteria</taxon>
        <taxon>Caulobacterales</taxon>
        <taxon>Caulobacteraceae</taxon>
        <taxon>Brevundimonas</taxon>
    </lineage>
</organism>
<feature type="domain" description="NadR/Ttd14 AAA" evidence="1">
    <location>
        <begin position="6"/>
        <end position="170"/>
    </location>
</feature>
<evidence type="ECO:0000259" key="1">
    <source>
        <dbReference type="Pfam" id="PF13521"/>
    </source>
</evidence>
<evidence type="ECO:0000313" key="3">
    <source>
        <dbReference type="Proteomes" id="UP000309952"/>
    </source>
</evidence>
<dbReference type="Pfam" id="PF13521">
    <property type="entry name" value="AAA_28"/>
    <property type="match status" value="1"/>
</dbReference>
<name>A0A4P1KFT2_9CAUL</name>
<sequence length="181" mass="20030">MISPRRIVLTGGPGSGKTTLLEALAAAGHVTSPEAGRAIIRRQQAIDGEALPWKDRALFAELMLDRELEAHARAESADGPVFFDRGVPDVVGYLSLCGLPVPAHMERAAQDIRYDRRVFIAPVWPEIFGQDAERKQDLDEARRTFDAMAETYPRFGYELIELPKAPVSERLDFVLKTLTGA</sequence>
<accession>A0A4P1KFT2</accession>
<proteinExistence type="predicted"/>
<gene>
    <name evidence="2" type="ORF">NCTC9239_02963</name>
</gene>
<dbReference type="GO" id="GO:0016301">
    <property type="term" value="F:kinase activity"/>
    <property type="evidence" value="ECO:0007669"/>
    <property type="project" value="UniProtKB-KW"/>
</dbReference>
<dbReference type="SUPFAM" id="SSF52540">
    <property type="entry name" value="P-loop containing nucleoside triphosphate hydrolases"/>
    <property type="match status" value="1"/>
</dbReference>
<dbReference type="AlphaFoldDB" id="A0A4P1KFT2"/>
<reference evidence="2 3" key="1">
    <citation type="submission" date="2019-04" db="EMBL/GenBank/DDBJ databases">
        <authorList>
            <consortium name="Pathogen Informatics"/>
        </authorList>
    </citation>
    <scope>NUCLEOTIDE SEQUENCE [LARGE SCALE GENOMIC DNA]</scope>
    <source>
        <strain evidence="2 3">NCTC9239</strain>
    </source>
</reference>
<dbReference type="RefSeq" id="WP_138142064.1">
    <property type="nucleotide sequence ID" value="NZ_LR588407.1"/>
</dbReference>
<dbReference type="Gene3D" id="3.40.50.300">
    <property type="entry name" value="P-loop containing nucleotide triphosphate hydrolases"/>
    <property type="match status" value="1"/>
</dbReference>
<dbReference type="Proteomes" id="UP000309952">
    <property type="component" value="Chromosome"/>
</dbReference>
<keyword evidence="2" id="KW-0808">Transferase</keyword>
<keyword evidence="3" id="KW-1185">Reference proteome</keyword>
<keyword evidence="2" id="KW-0418">Kinase</keyword>
<protein>
    <submittedName>
        <fullName evidence="2">Predicted ATPase/kinase involved in NAD metabolism</fullName>
    </submittedName>
</protein>
<evidence type="ECO:0000313" key="2">
    <source>
        <dbReference type="EMBL" id="VTO18994.1"/>
    </source>
</evidence>
<dbReference type="InterPro" id="IPR038727">
    <property type="entry name" value="NadR/Ttd14_AAA_dom"/>
</dbReference>
<dbReference type="EMBL" id="LR588407">
    <property type="protein sequence ID" value="VTO18994.1"/>
    <property type="molecule type" value="Genomic_DNA"/>
</dbReference>
<dbReference type="KEGG" id="bvy:NCTC9239_02963"/>
<dbReference type="InterPro" id="IPR027417">
    <property type="entry name" value="P-loop_NTPase"/>
</dbReference>